<proteinExistence type="predicted"/>
<evidence type="ECO:0000313" key="1">
    <source>
        <dbReference type="EMBL" id="UPT87143.1"/>
    </source>
</evidence>
<reference evidence="1" key="1">
    <citation type="journal article" date="2017" name="Syst. Appl. Microbiol.">
        <title>Soybeans inoculated with root zone soils of Canadian native legumes harbour diverse and novel Bradyrhizobium spp. that possess agricultural potential.</title>
        <authorList>
            <person name="Bromfield E.S.P."/>
            <person name="Cloutier S."/>
            <person name="Tambong J.T."/>
            <person name="Tran Thi T.V."/>
        </authorList>
    </citation>
    <scope>NUCLEOTIDE SEQUENCE</scope>
    <source>
        <strain evidence="1">1S5</strain>
    </source>
</reference>
<dbReference type="AlphaFoldDB" id="A0A8T5V9C7"/>
<organism evidence="1 2">
    <name type="scientific">Bradyrhizobium barranii subsp. apii</name>
    <dbReference type="NCBI Taxonomy" id="2819348"/>
    <lineage>
        <taxon>Bacteria</taxon>
        <taxon>Pseudomonadati</taxon>
        <taxon>Pseudomonadota</taxon>
        <taxon>Alphaproteobacteria</taxon>
        <taxon>Hyphomicrobiales</taxon>
        <taxon>Nitrobacteraceae</taxon>
        <taxon>Bradyrhizobium</taxon>
        <taxon>Bradyrhizobium barranii</taxon>
    </lineage>
</organism>
<gene>
    <name evidence="1" type="ORF">HAP41_0000044375</name>
</gene>
<evidence type="ECO:0000313" key="2">
    <source>
        <dbReference type="Proteomes" id="UP000551709"/>
    </source>
</evidence>
<name>A0A8T5V9C7_9BRAD</name>
<sequence length="57" mass="6071">MTLDEFVAADIAHLRKPIAIGDSCPPIADKNRHSALIAELDASLKTIDQPQSAAWSG</sequence>
<dbReference type="RefSeq" id="WP_166072911.1">
    <property type="nucleotide sequence ID" value="NZ_CP096251.1"/>
</dbReference>
<dbReference type="Proteomes" id="UP000551709">
    <property type="component" value="Chromosome"/>
</dbReference>
<accession>A0A8T5V9C7</accession>
<reference evidence="1" key="2">
    <citation type="submission" date="2022-04" db="EMBL/GenBank/DDBJ databases">
        <authorList>
            <person name="Bromfield E.S.P."/>
            <person name="Cloutier S."/>
        </authorList>
    </citation>
    <scope>NUCLEOTIDE SEQUENCE</scope>
    <source>
        <strain evidence="1">1S5</strain>
    </source>
</reference>
<protein>
    <submittedName>
        <fullName evidence="1">Uncharacterized protein</fullName>
    </submittedName>
</protein>
<dbReference type="EMBL" id="CP096255">
    <property type="protein sequence ID" value="UPT87143.1"/>
    <property type="molecule type" value="Genomic_DNA"/>
</dbReference>